<dbReference type="SUPFAM" id="SSF54506">
    <property type="entry name" value="Diaminopimelate epimerase-like"/>
    <property type="match status" value="1"/>
</dbReference>
<feature type="site" description="Could be important to modulate the pK values of the two catalytic cysteine residues" evidence="8">
    <location>
        <position position="161"/>
    </location>
</feature>
<dbReference type="Pfam" id="PF01678">
    <property type="entry name" value="DAP_epimerase"/>
    <property type="match status" value="2"/>
</dbReference>
<keyword evidence="8" id="KW-0963">Cytoplasm</keyword>
<evidence type="ECO:0000256" key="9">
    <source>
        <dbReference type="PROSITE-ProRule" id="PRU10125"/>
    </source>
</evidence>
<dbReference type="Gene3D" id="3.10.310.10">
    <property type="entry name" value="Diaminopimelate Epimerase, Chain A, domain 1"/>
    <property type="match status" value="2"/>
</dbReference>
<feature type="binding site" evidence="8">
    <location>
        <position position="45"/>
    </location>
    <ligand>
        <name>substrate</name>
    </ligand>
</feature>
<feature type="binding site" evidence="8">
    <location>
        <begin position="75"/>
        <end position="76"/>
    </location>
    <ligand>
        <name>substrate</name>
    </ligand>
</feature>
<feature type="binding site" evidence="8">
    <location>
        <begin position="220"/>
        <end position="221"/>
    </location>
    <ligand>
        <name>substrate</name>
    </ligand>
</feature>
<feature type="binding site" evidence="8">
    <location>
        <position position="12"/>
    </location>
    <ligand>
        <name>substrate</name>
    </ligand>
</feature>
<dbReference type="RefSeq" id="WP_404540073.1">
    <property type="nucleotide sequence ID" value="NZ_JADIKL010000006.1"/>
</dbReference>
<keyword evidence="11" id="KW-1185">Reference proteome</keyword>
<feature type="binding site" evidence="8">
    <location>
        <position position="159"/>
    </location>
    <ligand>
        <name>substrate</name>
    </ligand>
</feature>
<evidence type="ECO:0000256" key="6">
    <source>
        <dbReference type="ARBA" id="ARBA00023235"/>
    </source>
</evidence>
<dbReference type="PROSITE" id="PS01326">
    <property type="entry name" value="DAP_EPIMERASE"/>
    <property type="match status" value="1"/>
</dbReference>
<dbReference type="EMBL" id="JADIKL010000006">
    <property type="protein sequence ID" value="MFK2931517.1"/>
    <property type="molecule type" value="Genomic_DNA"/>
</dbReference>
<feature type="active site" description="Proton donor" evidence="8">
    <location>
        <position position="74"/>
    </location>
</feature>
<dbReference type="PANTHER" id="PTHR31689:SF0">
    <property type="entry name" value="DIAMINOPIMELATE EPIMERASE"/>
    <property type="match status" value="1"/>
</dbReference>
<dbReference type="EC" id="5.1.1.7" evidence="3 8"/>
<organism evidence="10 11">
    <name type="scientific">Dyella agri</name>
    <dbReference type="NCBI Taxonomy" id="1926869"/>
    <lineage>
        <taxon>Bacteria</taxon>
        <taxon>Pseudomonadati</taxon>
        <taxon>Pseudomonadota</taxon>
        <taxon>Gammaproteobacteria</taxon>
        <taxon>Lysobacterales</taxon>
        <taxon>Rhodanobacteraceae</taxon>
        <taxon>Dyella</taxon>
    </lineage>
</organism>
<evidence type="ECO:0000256" key="5">
    <source>
        <dbReference type="ARBA" id="ARBA00023154"/>
    </source>
</evidence>
<reference evidence="10 11" key="1">
    <citation type="submission" date="2020-10" db="EMBL/GenBank/DDBJ databases">
        <title>Phylogeny of dyella-like bacteria.</title>
        <authorList>
            <person name="Fu J."/>
        </authorList>
    </citation>
    <scope>NUCLEOTIDE SEQUENCE [LARGE SCALE GENOMIC DNA]</scope>
    <source>
        <strain evidence="10 11">DKC-1</strain>
    </source>
</reference>
<dbReference type="NCBIfam" id="TIGR00652">
    <property type="entry name" value="DapF"/>
    <property type="match status" value="1"/>
</dbReference>
<evidence type="ECO:0000313" key="10">
    <source>
        <dbReference type="EMBL" id="MFK2931517.1"/>
    </source>
</evidence>
<evidence type="ECO:0000256" key="4">
    <source>
        <dbReference type="ARBA" id="ARBA00022605"/>
    </source>
</evidence>
<feature type="active site" evidence="9">
    <location>
        <position position="74"/>
    </location>
</feature>
<feature type="binding site" evidence="8">
    <location>
        <position position="192"/>
    </location>
    <ligand>
        <name>substrate</name>
    </ligand>
</feature>
<feature type="active site" description="Proton acceptor" evidence="8">
    <location>
        <position position="219"/>
    </location>
</feature>
<evidence type="ECO:0000256" key="2">
    <source>
        <dbReference type="ARBA" id="ARBA00010219"/>
    </source>
</evidence>
<evidence type="ECO:0000256" key="3">
    <source>
        <dbReference type="ARBA" id="ARBA00013080"/>
    </source>
</evidence>
<keyword evidence="6 8" id="KW-0413">Isomerase</keyword>
<comment type="caution">
    <text evidence="10">The sequence shown here is derived from an EMBL/GenBank/DDBJ whole genome shotgun (WGS) entry which is preliminary data.</text>
</comment>
<dbReference type="GO" id="GO:0008837">
    <property type="term" value="F:diaminopimelate epimerase activity"/>
    <property type="evidence" value="ECO:0007669"/>
    <property type="project" value="UniProtKB-EC"/>
</dbReference>
<evidence type="ECO:0000256" key="7">
    <source>
        <dbReference type="ARBA" id="ARBA00051712"/>
    </source>
</evidence>
<accession>A0ABW8KJL8</accession>
<keyword evidence="4 8" id="KW-0028">Amino-acid biosynthesis</keyword>
<feature type="site" description="Could be important to modulate the pK values of the two catalytic cysteine residues" evidence="8">
    <location>
        <position position="210"/>
    </location>
</feature>
<evidence type="ECO:0000313" key="11">
    <source>
        <dbReference type="Proteomes" id="UP001620397"/>
    </source>
</evidence>
<dbReference type="PANTHER" id="PTHR31689">
    <property type="entry name" value="DIAMINOPIMELATE EPIMERASE, CHLOROPLASTIC"/>
    <property type="match status" value="1"/>
</dbReference>
<dbReference type="HAMAP" id="MF_00197">
    <property type="entry name" value="DAP_epimerase"/>
    <property type="match status" value="1"/>
</dbReference>
<keyword evidence="5 8" id="KW-0457">Lysine biosynthesis</keyword>
<dbReference type="InterPro" id="IPR018510">
    <property type="entry name" value="DAP_epimerase_AS"/>
</dbReference>
<dbReference type="Proteomes" id="UP001620397">
    <property type="component" value="Unassembled WGS sequence"/>
</dbReference>
<feature type="binding site" evidence="8">
    <location>
        <position position="65"/>
    </location>
    <ligand>
        <name>substrate</name>
    </ligand>
</feature>
<comment type="subcellular location">
    <subcellularLocation>
        <location evidence="8">Cytoplasm</location>
    </subcellularLocation>
</comment>
<sequence length="277" mass="29628">MLRFSKMHGLGNDFVVLDCRTTPFTLDVARIRAVANRRTGVGFDQLLSVEPARDPSCAFYYGIWNTDGSPSGQCGNGVRCVAAWLHRAGALALGEAVRLESPSGPVTVRLLTPHEVTVDMGEPAFAPARVPFAAEAETDRYLIDVDGSALEIGAVSMGNPHAVVMADTLADRLPERLGPALSTHPRFAEGANTGFVRRFDRGHLALRVHERGAGWTQACGTGACAAMAVLRRRGEVDEQVQVDLPGGALRIAWPGPGHTLWMTGPAAFVFDGTWLAD</sequence>
<dbReference type="InterPro" id="IPR001653">
    <property type="entry name" value="DAP_epimerase_DapF"/>
</dbReference>
<comment type="pathway">
    <text evidence="1 8">Amino-acid biosynthesis; L-lysine biosynthesis via DAP pathway; DL-2,6-diaminopimelate from LL-2,6-diaminopimelate: step 1/1.</text>
</comment>
<evidence type="ECO:0000256" key="1">
    <source>
        <dbReference type="ARBA" id="ARBA00005196"/>
    </source>
</evidence>
<comment type="catalytic activity">
    <reaction evidence="7 8">
        <text>(2S,6S)-2,6-diaminopimelate = meso-2,6-diaminopimelate</text>
        <dbReference type="Rhea" id="RHEA:15393"/>
        <dbReference type="ChEBI" id="CHEBI:57609"/>
        <dbReference type="ChEBI" id="CHEBI:57791"/>
        <dbReference type="EC" id="5.1.1.7"/>
    </reaction>
</comment>
<comment type="similarity">
    <text evidence="2 8">Belongs to the diaminopimelate epimerase family.</text>
</comment>
<name>A0ABW8KJL8_9GAMM</name>
<feature type="site" description="Important for dimerization" evidence="8">
    <location>
        <position position="270"/>
    </location>
</feature>
<comment type="subunit">
    <text evidence="8">Homodimer.</text>
</comment>
<comment type="function">
    <text evidence="8">Catalyzes the stereoinversion of LL-2,6-diaminopimelate (L,L-DAP) to meso-diaminopimelate (meso-DAP), a precursor of L-lysine and an essential component of the bacterial peptidoglycan.</text>
</comment>
<feature type="binding site" evidence="8">
    <location>
        <begin position="210"/>
        <end position="211"/>
    </location>
    <ligand>
        <name>substrate</name>
    </ligand>
</feature>
<evidence type="ECO:0000256" key="8">
    <source>
        <dbReference type="HAMAP-Rule" id="MF_00197"/>
    </source>
</evidence>
<protein>
    <recommendedName>
        <fullName evidence="3 8">Diaminopimelate epimerase</fullName>
        <shortName evidence="8">DAP epimerase</shortName>
        <ecNumber evidence="3 8">5.1.1.7</ecNumber>
    </recommendedName>
    <alternativeName>
        <fullName evidence="8">PLP-independent amino acid racemase</fullName>
    </alternativeName>
</protein>
<proteinExistence type="inferred from homology"/>
<gene>
    <name evidence="8 10" type="primary">dapF</name>
    <name evidence="10" type="ORF">ISP14_12035</name>
</gene>